<name>A0ACC1HW15_9FUNG</name>
<evidence type="ECO:0000313" key="2">
    <source>
        <dbReference type="Proteomes" id="UP001145114"/>
    </source>
</evidence>
<dbReference type="Proteomes" id="UP001145114">
    <property type="component" value="Unassembled WGS sequence"/>
</dbReference>
<dbReference type="EMBL" id="JAMZIH010001054">
    <property type="protein sequence ID" value="KAJ1678559.1"/>
    <property type="molecule type" value="Genomic_DNA"/>
</dbReference>
<accession>A0ACC1HW15</accession>
<evidence type="ECO:0000313" key="1">
    <source>
        <dbReference type="EMBL" id="KAJ1678559.1"/>
    </source>
</evidence>
<gene>
    <name evidence="1" type="ORF">EV182_003811</name>
</gene>
<sequence length="529" mass="61087">MPFKGESVIHELISTVARSFYDDQTVLVLEFLKYKSRHVGRQYISSDRIEVAAELIKTGFPFIDATGSMYERIHSGSEKRHDPRKHDQVPMQRTYYHLDFKLFVDVVKWRVWRLQKTVQQRVKEKPSNKDYICPSCDASYSIMEALSLMDASGLFKCERCGSELRDNKFASHDMSSESLLVVMSQQCKRIIDLLQQTDNIILPPPLPLSQIPPPDYDGDDFANFNIKNTKSGGEKEISIARDNGERTGEIVVDFEPDLSSKEASRRREQEIELKRKQNALPPWHIWSTVSHAQMVPDEKVLPTLRREHEKRYPSLTKSYTTESVGAQATRPIASVMWSKSHSMPQYITGTLDASKHDDSDEEQRAQFFSDYYTIYAQKTGIPLRLNEKDHFYSVLKKFERDERVEHDAWEIEKQYLKETQPDSSMNLKRDPSYVPKNLRAAKMLKSVWANRKRLFDFLEDDECASPRPLQQQLSPPSQQQTHHQFGSPDMQARYKNTSADDNNSDNTGSDSTNSTHVMVPPPHLQSQKA</sequence>
<comment type="caution">
    <text evidence="1">The sequence shown here is derived from an EMBL/GenBank/DDBJ whole genome shotgun (WGS) entry which is preliminary data.</text>
</comment>
<proteinExistence type="predicted"/>
<reference evidence="1" key="1">
    <citation type="submission" date="2022-06" db="EMBL/GenBank/DDBJ databases">
        <title>Phylogenomic reconstructions and comparative analyses of Kickxellomycotina fungi.</title>
        <authorList>
            <person name="Reynolds N.K."/>
            <person name="Stajich J.E."/>
            <person name="Barry K."/>
            <person name="Grigoriev I.V."/>
            <person name="Crous P."/>
            <person name="Smith M.E."/>
        </authorList>
    </citation>
    <scope>NUCLEOTIDE SEQUENCE</scope>
    <source>
        <strain evidence="1">RSA 2271</strain>
    </source>
</reference>
<protein>
    <submittedName>
        <fullName evidence="1">Uncharacterized protein</fullName>
    </submittedName>
</protein>
<organism evidence="1 2">
    <name type="scientific">Spiromyces aspiralis</name>
    <dbReference type="NCBI Taxonomy" id="68401"/>
    <lineage>
        <taxon>Eukaryota</taxon>
        <taxon>Fungi</taxon>
        <taxon>Fungi incertae sedis</taxon>
        <taxon>Zoopagomycota</taxon>
        <taxon>Kickxellomycotina</taxon>
        <taxon>Kickxellomycetes</taxon>
        <taxon>Kickxellales</taxon>
        <taxon>Kickxellaceae</taxon>
        <taxon>Spiromyces</taxon>
    </lineage>
</organism>
<keyword evidence="2" id="KW-1185">Reference proteome</keyword>